<keyword evidence="4" id="KW-0804">Transcription</keyword>
<dbReference type="InterPro" id="IPR005119">
    <property type="entry name" value="LysR_subst-bd"/>
</dbReference>
<accession>A0A4Q7NJA4</accession>
<dbReference type="Pfam" id="PF03466">
    <property type="entry name" value="LysR_substrate"/>
    <property type="match status" value="1"/>
</dbReference>
<evidence type="ECO:0000256" key="4">
    <source>
        <dbReference type="ARBA" id="ARBA00023163"/>
    </source>
</evidence>
<sequence>MSDHKRINLQLLTYLDALMRERHVTRAAERVGIGQSAMSSALARLREIFHDPLLVKTSSGMEPTARGVELARKVHEALELIDAATRGTDEFVPGVAEGHFRILASEGVARQFLPGLMARARREAPRLRFTSRPVDIRRTHEYLRDAEGDLVIGYVRQVPQDLHQTVLYPQSIVCIAAAGHDGIRGSLTLEQFLAYPHVVWGTGPVPYPTIEVMVDDILERRGLARDVGLRVPNVLLSADVVAVTDMLAIVPQRIACDAARTLPLQILPLPFDTDRADLSMLWHERVHREPAHIWLRGVMRDVAAQLRQDAAIDGSQ</sequence>
<dbReference type="Pfam" id="PF00126">
    <property type="entry name" value="HTH_1"/>
    <property type="match status" value="1"/>
</dbReference>
<dbReference type="CDD" id="cd08417">
    <property type="entry name" value="PBP2_Nitroaromatics_like"/>
    <property type="match status" value="1"/>
</dbReference>
<dbReference type="GO" id="GO:0003700">
    <property type="term" value="F:DNA-binding transcription factor activity"/>
    <property type="evidence" value="ECO:0007669"/>
    <property type="project" value="InterPro"/>
</dbReference>
<dbReference type="PANTHER" id="PTHR30118">
    <property type="entry name" value="HTH-TYPE TRANSCRIPTIONAL REGULATOR LEUO-RELATED"/>
    <property type="match status" value="1"/>
</dbReference>
<dbReference type="Gene3D" id="3.40.190.10">
    <property type="entry name" value="Periplasmic binding protein-like II"/>
    <property type="match status" value="2"/>
</dbReference>
<dbReference type="Proteomes" id="UP000292445">
    <property type="component" value="Unassembled WGS sequence"/>
</dbReference>
<keyword evidence="2" id="KW-0805">Transcription regulation</keyword>
<dbReference type="InterPro" id="IPR000847">
    <property type="entry name" value="LysR_HTH_N"/>
</dbReference>
<dbReference type="OrthoDB" id="8557381at2"/>
<protein>
    <submittedName>
        <fullName evidence="6">DNA-binding transcriptional LysR family regulator</fullName>
    </submittedName>
</protein>
<dbReference type="InterPro" id="IPR036388">
    <property type="entry name" value="WH-like_DNA-bd_sf"/>
</dbReference>
<dbReference type="RefSeq" id="WP_130356405.1">
    <property type="nucleotide sequence ID" value="NZ_SGXC01000001.1"/>
</dbReference>
<dbReference type="EMBL" id="SGXC01000001">
    <property type="protein sequence ID" value="RZS85141.1"/>
    <property type="molecule type" value="Genomic_DNA"/>
</dbReference>
<keyword evidence="7" id="KW-1185">Reference proteome</keyword>
<dbReference type="SUPFAM" id="SSF53850">
    <property type="entry name" value="Periplasmic binding protein-like II"/>
    <property type="match status" value="1"/>
</dbReference>
<dbReference type="SUPFAM" id="SSF46785">
    <property type="entry name" value="Winged helix' DNA-binding domain"/>
    <property type="match status" value="1"/>
</dbReference>
<dbReference type="PROSITE" id="PS50931">
    <property type="entry name" value="HTH_LYSR"/>
    <property type="match status" value="1"/>
</dbReference>
<dbReference type="InterPro" id="IPR037402">
    <property type="entry name" value="YidZ_PBP2"/>
</dbReference>
<evidence type="ECO:0000256" key="2">
    <source>
        <dbReference type="ARBA" id="ARBA00023015"/>
    </source>
</evidence>
<dbReference type="InterPro" id="IPR050389">
    <property type="entry name" value="LysR-type_TF"/>
</dbReference>
<feature type="domain" description="HTH lysR-type" evidence="5">
    <location>
        <begin position="7"/>
        <end position="64"/>
    </location>
</feature>
<dbReference type="Gene3D" id="1.10.10.10">
    <property type="entry name" value="Winged helix-like DNA-binding domain superfamily/Winged helix DNA-binding domain"/>
    <property type="match status" value="1"/>
</dbReference>
<comment type="similarity">
    <text evidence="1">Belongs to the LysR transcriptional regulatory family.</text>
</comment>
<proteinExistence type="inferred from homology"/>
<dbReference type="AlphaFoldDB" id="A0A4Q7NJA4"/>
<keyword evidence="3 6" id="KW-0238">DNA-binding</keyword>
<evidence type="ECO:0000313" key="7">
    <source>
        <dbReference type="Proteomes" id="UP000292445"/>
    </source>
</evidence>
<comment type="caution">
    <text evidence="6">The sequence shown here is derived from an EMBL/GenBank/DDBJ whole genome shotgun (WGS) entry which is preliminary data.</text>
</comment>
<dbReference type="PANTHER" id="PTHR30118:SF15">
    <property type="entry name" value="TRANSCRIPTIONAL REGULATORY PROTEIN"/>
    <property type="match status" value="1"/>
</dbReference>
<evidence type="ECO:0000313" key="6">
    <source>
        <dbReference type="EMBL" id="RZS85141.1"/>
    </source>
</evidence>
<dbReference type="GO" id="GO:0003677">
    <property type="term" value="F:DNA binding"/>
    <property type="evidence" value="ECO:0007669"/>
    <property type="project" value="UniProtKB-KW"/>
</dbReference>
<dbReference type="InterPro" id="IPR036390">
    <property type="entry name" value="WH_DNA-bd_sf"/>
</dbReference>
<gene>
    <name evidence="6" type="ORF">EV675_1164</name>
</gene>
<name>A0A4Q7NJA4_9BURK</name>
<evidence type="ECO:0000256" key="3">
    <source>
        <dbReference type="ARBA" id="ARBA00023125"/>
    </source>
</evidence>
<organism evidence="6 7">
    <name type="scientific">Pigmentiphaga kullae</name>
    <dbReference type="NCBI Taxonomy" id="151784"/>
    <lineage>
        <taxon>Bacteria</taxon>
        <taxon>Pseudomonadati</taxon>
        <taxon>Pseudomonadota</taxon>
        <taxon>Betaproteobacteria</taxon>
        <taxon>Burkholderiales</taxon>
        <taxon>Alcaligenaceae</taxon>
        <taxon>Pigmentiphaga</taxon>
    </lineage>
</organism>
<evidence type="ECO:0000256" key="1">
    <source>
        <dbReference type="ARBA" id="ARBA00009437"/>
    </source>
</evidence>
<evidence type="ECO:0000259" key="5">
    <source>
        <dbReference type="PROSITE" id="PS50931"/>
    </source>
</evidence>
<reference evidence="6 7" key="1">
    <citation type="submission" date="2019-02" db="EMBL/GenBank/DDBJ databases">
        <title>Genomic Encyclopedia of Type Strains, Phase IV (KMG-IV): sequencing the most valuable type-strain genomes for metagenomic binning, comparative biology and taxonomic classification.</title>
        <authorList>
            <person name="Goeker M."/>
        </authorList>
    </citation>
    <scope>NUCLEOTIDE SEQUENCE [LARGE SCALE GENOMIC DNA]</scope>
    <source>
        <strain evidence="6 7">K24</strain>
    </source>
</reference>